<dbReference type="CDD" id="cd00130">
    <property type="entry name" value="PAS"/>
    <property type="match status" value="1"/>
</dbReference>
<dbReference type="SMART" id="SM00331">
    <property type="entry name" value="PP2C_SIG"/>
    <property type="match status" value="1"/>
</dbReference>
<dbReference type="EMBL" id="JAUSYP010000001">
    <property type="protein sequence ID" value="MDQ0750044.1"/>
    <property type="molecule type" value="Genomic_DNA"/>
</dbReference>
<dbReference type="Proteomes" id="UP001232755">
    <property type="component" value="Unassembled WGS sequence"/>
</dbReference>
<dbReference type="Gene3D" id="3.60.40.10">
    <property type="entry name" value="PPM-type phosphatase domain"/>
    <property type="match status" value="1"/>
</dbReference>
<comment type="caution">
    <text evidence="4">The sequence shown here is derived from an EMBL/GenBank/DDBJ whole genome shotgun (WGS) entry which is preliminary data.</text>
</comment>
<proteinExistence type="predicted"/>
<evidence type="ECO:0000256" key="1">
    <source>
        <dbReference type="ARBA" id="ARBA00022801"/>
    </source>
</evidence>
<name>A0ABU0QU32_9ACTN</name>
<dbReference type="SUPFAM" id="SSF55785">
    <property type="entry name" value="PYP-like sensor domain (PAS domain)"/>
    <property type="match status" value="1"/>
</dbReference>
<sequence>MRKPQIDYAAVFRALPGMVALLTPDLVYADANEDFLRLAGRTREQLLGRYIFDVFPENPNDPAAAGMRETQASMLRVVATGERDTMALLRYDIEDRERPGHWVEHFWSPVNAPVLDRDGNVVLIVHRVEEITELIRARAGAGSDTGRARVLEAELYTRARELQELNERLRRAQARDREVALALQEAMLPAPGPVGHHRAAVRYRPAIGTLNVCGDWYDLVDLPGDRIAVAVGDVVGHGLRAAGVMGQLRSALSAAARVADGPARALEALGLYARHVEGAESTTVVKTYIDWDAHTLTYSSAGHLPPALLRPDGTVTFLDRATDPPLGARPEHIARPEADLPFAEGDILVLYTDGLVERRDEDIDAGLARLADSLVRHGRSVPEALADALLADLLPPGGNTDDTALVVIRL</sequence>
<dbReference type="SMART" id="SM00091">
    <property type="entry name" value="PAS"/>
    <property type="match status" value="1"/>
</dbReference>
<gene>
    <name evidence="4" type="ORF">QF034_004275</name>
</gene>
<reference evidence="4 5" key="1">
    <citation type="submission" date="2023-07" db="EMBL/GenBank/DDBJ databases">
        <title>Comparative genomics of wheat-associated soil bacteria to identify genetic determinants of phenazine resistance.</title>
        <authorList>
            <person name="Mouncey N."/>
        </authorList>
    </citation>
    <scope>NUCLEOTIDE SEQUENCE [LARGE SCALE GENOMIC DNA]</scope>
    <source>
        <strain evidence="4 5">B3I12</strain>
    </source>
</reference>
<keyword evidence="5" id="KW-1185">Reference proteome</keyword>
<keyword evidence="2" id="KW-0175">Coiled coil</keyword>
<dbReference type="PANTHER" id="PTHR43156:SF2">
    <property type="entry name" value="STAGE II SPORULATION PROTEIN E"/>
    <property type="match status" value="1"/>
</dbReference>
<protein>
    <submittedName>
        <fullName evidence="4">Serine phosphatase RsbU (Regulator of sigma subunit)</fullName>
    </submittedName>
</protein>
<dbReference type="Gene3D" id="3.30.450.20">
    <property type="entry name" value="PAS domain"/>
    <property type="match status" value="1"/>
</dbReference>
<dbReference type="PROSITE" id="PS51746">
    <property type="entry name" value="PPM_2"/>
    <property type="match status" value="1"/>
</dbReference>
<dbReference type="SUPFAM" id="SSF81606">
    <property type="entry name" value="PP2C-like"/>
    <property type="match status" value="1"/>
</dbReference>
<dbReference type="InterPro" id="IPR001932">
    <property type="entry name" value="PPM-type_phosphatase-like_dom"/>
</dbReference>
<keyword evidence="1" id="KW-0378">Hydrolase</keyword>
<dbReference type="InterPro" id="IPR000014">
    <property type="entry name" value="PAS"/>
</dbReference>
<dbReference type="InterPro" id="IPR036457">
    <property type="entry name" value="PPM-type-like_dom_sf"/>
</dbReference>
<organism evidence="4 5">
    <name type="scientific">Streptomyces africanus</name>
    <dbReference type="NCBI Taxonomy" id="231024"/>
    <lineage>
        <taxon>Bacteria</taxon>
        <taxon>Bacillati</taxon>
        <taxon>Actinomycetota</taxon>
        <taxon>Actinomycetes</taxon>
        <taxon>Kitasatosporales</taxon>
        <taxon>Streptomycetaceae</taxon>
        <taxon>Streptomyces</taxon>
    </lineage>
</organism>
<dbReference type="InterPro" id="IPR052016">
    <property type="entry name" value="Bact_Sigma-Reg"/>
</dbReference>
<accession>A0ABU0QU32</accession>
<evidence type="ECO:0000313" key="5">
    <source>
        <dbReference type="Proteomes" id="UP001232755"/>
    </source>
</evidence>
<dbReference type="RefSeq" id="WP_307176498.1">
    <property type="nucleotide sequence ID" value="NZ_JAUSYP010000001.1"/>
</dbReference>
<feature type="coiled-coil region" evidence="2">
    <location>
        <begin position="152"/>
        <end position="182"/>
    </location>
</feature>
<dbReference type="InterPro" id="IPR035965">
    <property type="entry name" value="PAS-like_dom_sf"/>
</dbReference>
<evidence type="ECO:0000313" key="4">
    <source>
        <dbReference type="EMBL" id="MDQ0750044.1"/>
    </source>
</evidence>
<evidence type="ECO:0000256" key="2">
    <source>
        <dbReference type="SAM" id="Coils"/>
    </source>
</evidence>
<dbReference type="Pfam" id="PF07228">
    <property type="entry name" value="SpoIIE"/>
    <property type="match status" value="1"/>
</dbReference>
<dbReference type="InterPro" id="IPR013656">
    <property type="entry name" value="PAS_4"/>
</dbReference>
<dbReference type="PANTHER" id="PTHR43156">
    <property type="entry name" value="STAGE II SPORULATION PROTEIN E-RELATED"/>
    <property type="match status" value="1"/>
</dbReference>
<feature type="domain" description="PPM-type phosphatase" evidence="3">
    <location>
        <begin position="200"/>
        <end position="410"/>
    </location>
</feature>
<dbReference type="Pfam" id="PF08448">
    <property type="entry name" value="PAS_4"/>
    <property type="match status" value="1"/>
</dbReference>
<evidence type="ECO:0000259" key="3">
    <source>
        <dbReference type="PROSITE" id="PS51746"/>
    </source>
</evidence>